<dbReference type="RefSeq" id="XP_003032018.1">
    <property type="nucleotide sequence ID" value="XM_003031972.1"/>
</dbReference>
<dbReference type="HOGENOM" id="CLU_025691_0_0_1"/>
<dbReference type="InterPro" id="IPR014752">
    <property type="entry name" value="Arrestin-like_C"/>
</dbReference>
<reference evidence="1 2" key="1">
    <citation type="journal article" date="2010" name="Nat. Biotechnol.">
        <title>Genome sequence of the model mushroom Schizophyllum commune.</title>
        <authorList>
            <person name="Ohm R.A."/>
            <person name="de Jong J.F."/>
            <person name="Lugones L.G."/>
            <person name="Aerts A."/>
            <person name="Kothe E."/>
            <person name="Stajich J.E."/>
            <person name="de Vries R.P."/>
            <person name="Record E."/>
            <person name="Levasseur A."/>
            <person name="Baker S.E."/>
            <person name="Bartholomew K.A."/>
            <person name="Coutinho P.M."/>
            <person name="Erdmann S."/>
            <person name="Fowler T.J."/>
            <person name="Gathman A.C."/>
            <person name="Lombard V."/>
            <person name="Henrissat B."/>
            <person name="Knabe N."/>
            <person name="Kuees U."/>
            <person name="Lilly W.W."/>
            <person name="Lindquist E."/>
            <person name="Lucas S."/>
            <person name="Magnuson J.K."/>
            <person name="Piumi F."/>
            <person name="Raudaskoski M."/>
            <person name="Salamov A."/>
            <person name="Schmutz J."/>
            <person name="Schwarze F.W.M.R."/>
            <person name="vanKuyk P.A."/>
            <person name="Horton J.S."/>
            <person name="Grigoriev I.V."/>
            <person name="Woesten H.A.B."/>
        </authorList>
    </citation>
    <scope>NUCLEOTIDE SEQUENCE [LARGE SCALE GENOMIC DNA]</scope>
    <source>
        <strain evidence="2">H4-8 / FGSC 9210</strain>
    </source>
</reference>
<organism evidence="2">
    <name type="scientific">Schizophyllum commune (strain H4-8 / FGSC 9210)</name>
    <name type="common">Split gill fungus</name>
    <dbReference type="NCBI Taxonomy" id="578458"/>
    <lineage>
        <taxon>Eukaryota</taxon>
        <taxon>Fungi</taxon>
        <taxon>Dikarya</taxon>
        <taxon>Basidiomycota</taxon>
        <taxon>Agaricomycotina</taxon>
        <taxon>Agaricomycetes</taxon>
        <taxon>Agaricomycetidae</taxon>
        <taxon>Agaricales</taxon>
        <taxon>Schizophyllaceae</taxon>
        <taxon>Schizophyllum</taxon>
    </lineage>
</organism>
<dbReference type="InParanoid" id="D8Q3U6"/>
<dbReference type="KEGG" id="scm:SCHCO_02627391"/>
<dbReference type="eggNOG" id="ENOG502SMYY">
    <property type="taxonomic scope" value="Eukaryota"/>
</dbReference>
<dbReference type="GeneID" id="9592675"/>
<dbReference type="Gene3D" id="2.60.40.640">
    <property type="match status" value="1"/>
</dbReference>
<proteinExistence type="predicted"/>
<keyword evidence="2" id="KW-1185">Reference proteome</keyword>
<dbReference type="EMBL" id="GL377306">
    <property type="protein sequence ID" value="EFI97115.1"/>
    <property type="molecule type" value="Genomic_DNA"/>
</dbReference>
<name>D8Q3U6_SCHCM</name>
<evidence type="ECO:0000313" key="1">
    <source>
        <dbReference type="EMBL" id="EFI97115.1"/>
    </source>
</evidence>
<accession>D8Q3U6</accession>
<dbReference type="VEuPathDB" id="FungiDB:SCHCODRAFT_02627391"/>
<dbReference type="AlphaFoldDB" id="D8Q3U6"/>
<gene>
    <name evidence="1" type="ORF">SCHCODRAFT_85132</name>
</gene>
<dbReference type="OMA" id="PREPTEH"/>
<evidence type="ECO:0000313" key="2">
    <source>
        <dbReference type="Proteomes" id="UP000007431"/>
    </source>
</evidence>
<protein>
    <submittedName>
        <fullName evidence="1">Expressed protein</fullName>
    </submittedName>
</protein>
<sequence length="444" mass="48802">MARRHSLAPVLLASALQTPPATPSLPSLVDEDLPCYSRRDALGSSEPRTPTEHTYTLGDGKKPWLTLTMVSSARQGAVVPQYYEKEHIRGTVKLRADKRDSVQAINLLVKGRVITGASASDSFTFLNLNALLWSRAGGVNSENHPQGSDAMPFSIPIPRNTTVRMGDGSERTFPLPGTFLEKDAPVSVKYDFVVVAARGKLRSDGTINATFGFVPSLRPQAPSIFRQIAYQQGTHIPPPSADPEGWHTRQNIRIRGTLFRTREVEISCQISLAKPLMYTRGSVLPLHLVVDGPDLESVDLLAAPQAIVVALQRRITYRSSGQREQRDDVARAVWWAAHPPSPDRLSRELEGEIHLTKDLKPSCSVPNFILSYHVVVYPFEATGFKPAPPMTSDGHIARETVEIATMYPKGPIPRPIAYSPPAYEAPKKRQRSLSFAVASVVPTL</sequence>
<dbReference type="Proteomes" id="UP000007431">
    <property type="component" value="Unassembled WGS sequence"/>
</dbReference>
<dbReference type="OrthoDB" id="3162660at2759"/>